<evidence type="ECO:0000313" key="17">
    <source>
        <dbReference type="EMBL" id="SZF05500.1"/>
    </source>
</evidence>
<keyword evidence="4" id="KW-0813">Transport</keyword>
<dbReference type="GO" id="GO:0052851">
    <property type="term" value="F:ferric-chelate reductase (NADPH) activity"/>
    <property type="evidence" value="ECO:0007669"/>
    <property type="project" value="UniProtKB-EC"/>
</dbReference>
<evidence type="ECO:0000256" key="2">
    <source>
        <dbReference type="ARBA" id="ARBA00006278"/>
    </source>
</evidence>
<dbReference type="GO" id="GO:0006826">
    <property type="term" value="P:iron ion transport"/>
    <property type="evidence" value="ECO:0007669"/>
    <property type="project" value="TreeGrafter"/>
</dbReference>
<evidence type="ECO:0000256" key="7">
    <source>
        <dbReference type="ARBA" id="ARBA00022982"/>
    </source>
</evidence>
<keyword evidence="7" id="KW-0249">Electron transport</keyword>
<dbReference type="InterPro" id="IPR013130">
    <property type="entry name" value="Fe3_Rdtase_TM_dom"/>
</dbReference>
<evidence type="ECO:0000259" key="16">
    <source>
        <dbReference type="PROSITE" id="PS51384"/>
    </source>
</evidence>
<dbReference type="Gene3D" id="3.40.50.80">
    <property type="entry name" value="Nucleotide-binding domain of ferredoxin-NADP reductase (FNR) module"/>
    <property type="match status" value="1"/>
</dbReference>
<dbReference type="Pfam" id="PF08030">
    <property type="entry name" value="NAD_binding_6"/>
    <property type="match status" value="1"/>
</dbReference>
<evidence type="ECO:0000256" key="4">
    <source>
        <dbReference type="ARBA" id="ARBA00022448"/>
    </source>
</evidence>
<comment type="catalytic activity">
    <reaction evidence="13">
        <text>2 a Fe(II)-siderophore + NADP(+) + H(+) = 2 a Fe(III)-siderophore + NADPH</text>
        <dbReference type="Rhea" id="RHEA:28795"/>
        <dbReference type="Rhea" id="RHEA-COMP:11342"/>
        <dbReference type="Rhea" id="RHEA-COMP:11344"/>
        <dbReference type="ChEBI" id="CHEBI:15378"/>
        <dbReference type="ChEBI" id="CHEBI:29033"/>
        <dbReference type="ChEBI" id="CHEBI:29034"/>
        <dbReference type="ChEBI" id="CHEBI:57783"/>
        <dbReference type="ChEBI" id="CHEBI:58349"/>
        <dbReference type="EC" id="1.16.1.9"/>
    </reaction>
</comment>
<dbReference type="PANTHER" id="PTHR32361:SF9">
    <property type="entry name" value="FERRIC REDUCTASE TRANSMEMBRANE COMPONENT 3-RELATED"/>
    <property type="match status" value="1"/>
</dbReference>
<gene>
    <name evidence="17" type="ORF">BLGHR1_16303</name>
</gene>
<feature type="transmembrane region" description="Helical" evidence="15">
    <location>
        <begin position="46"/>
        <end position="69"/>
    </location>
</feature>
<dbReference type="GO" id="GO:0006879">
    <property type="term" value="P:intracellular iron ion homeostasis"/>
    <property type="evidence" value="ECO:0007669"/>
    <property type="project" value="TreeGrafter"/>
</dbReference>
<name>A0A383V1F4_BLUHO</name>
<evidence type="ECO:0000256" key="1">
    <source>
        <dbReference type="ARBA" id="ARBA00004651"/>
    </source>
</evidence>
<protein>
    <recommendedName>
        <fullName evidence="3">ferric-chelate reductase (NADPH)</fullName>
        <ecNumber evidence="3">1.16.1.9</ecNumber>
    </recommendedName>
</protein>
<dbReference type="EMBL" id="UNSH01000081">
    <property type="protein sequence ID" value="SZF05500.1"/>
    <property type="molecule type" value="Genomic_DNA"/>
</dbReference>
<feature type="domain" description="FAD-binding FR-type" evidence="16">
    <location>
        <begin position="312"/>
        <end position="430"/>
    </location>
</feature>
<dbReference type="SUPFAM" id="SSF63380">
    <property type="entry name" value="Riboflavin synthase domain-like"/>
    <property type="match status" value="1"/>
</dbReference>
<dbReference type="PROSITE" id="PS51384">
    <property type="entry name" value="FAD_FR"/>
    <property type="match status" value="1"/>
</dbReference>
<evidence type="ECO:0000256" key="13">
    <source>
        <dbReference type="ARBA" id="ARBA00048483"/>
    </source>
</evidence>
<evidence type="ECO:0000256" key="10">
    <source>
        <dbReference type="ARBA" id="ARBA00023065"/>
    </source>
</evidence>
<dbReference type="VEuPathDB" id="FungiDB:BLGHR1_16303"/>
<dbReference type="InterPro" id="IPR051410">
    <property type="entry name" value="Ferric/Cupric_Reductase"/>
</dbReference>
<dbReference type="AlphaFoldDB" id="A0A383V1F4"/>
<keyword evidence="11 15" id="KW-0472">Membrane</keyword>
<accession>A0A383V1F4</accession>
<sequence length="627" mass="69592">MPILFFALPRITMDSLLVPRHDGHHHHHAAAGDSTAGIPSLVSMQVVFWAFIVSAIAVATISALVNRYLAHQRISQSSKLHAAARPNSFFFQVHATMTAIKREFCYYSPLLSLGRRTFRMPSGGPTIIITAYAGLIIACCFYKFHPQNLLEWESIAYRAGYIALCQLPLIVLLAGKCNLIGLFVASSYERLNWLHRWTARCLLLTILIHAGFWLREWGEFGFILTKIQDDSLTRRGIAAGLLLVWLVLSSAAPIRNLAYEFFVVQHLISWLGLLVAIYLHVPEERRIWIWLSLAAWAVDRLVRLVFLLRINLAFLHAPESRGRLIACKGHFEVLDEEHLRLVIDAPTLTWKAGQHVLLTCPSLAPFTAHPFSIASLPADGRMEFTIRAKRGTTRKFWRHAASITLASAEQAPPQSRNILIEGPYSRIRPLRQFDSIVFIAGTTGAAFTLPLMREVVQHWSGGAGPSRLLEPPPGAATRKVHFIWMVRKSSTITWFREQLMSALAAVATLRSRGVDVALEITVHVTGHDNNAQSSDIPEPNAESKSQQVPAAGGLESSSSFEILRGRPDLRSLIRRSAEMALGEMAVVACVPRDLSQLVRTAVASISNERAVHKGTGAQGIWCHTAGL</sequence>
<dbReference type="GO" id="GO:0015677">
    <property type="term" value="P:copper ion import"/>
    <property type="evidence" value="ECO:0007669"/>
    <property type="project" value="TreeGrafter"/>
</dbReference>
<dbReference type="InterPro" id="IPR017927">
    <property type="entry name" value="FAD-bd_FR_type"/>
</dbReference>
<evidence type="ECO:0000256" key="14">
    <source>
        <dbReference type="SAM" id="MobiDB-lite"/>
    </source>
</evidence>
<dbReference type="Proteomes" id="UP000275772">
    <property type="component" value="Unassembled WGS sequence"/>
</dbReference>
<dbReference type="SFLD" id="SFLDS00052">
    <property type="entry name" value="Ferric_Reductase_Domain"/>
    <property type="match status" value="1"/>
</dbReference>
<dbReference type="SUPFAM" id="SSF52343">
    <property type="entry name" value="Ferredoxin reductase-like, C-terminal NADP-linked domain"/>
    <property type="match status" value="1"/>
</dbReference>
<evidence type="ECO:0000256" key="9">
    <source>
        <dbReference type="ARBA" id="ARBA00023002"/>
    </source>
</evidence>
<reference evidence="17 18" key="1">
    <citation type="submission" date="2017-11" db="EMBL/GenBank/DDBJ databases">
        <authorList>
            <person name="Kracher B."/>
        </authorList>
    </citation>
    <scope>NUCLEOTIDE SEQUENCE [LARGE SCALE GENOMIC DNA]</scope>
    <source>
        <strain evidence="17 18">RACE1</strain>
    </source>
</reference>
<keyword evidence="6 15" id="KW-0812">Transmembrane</keyword>
<feature type="transmembrane region" description="Helical" evidence="15">
    <location>
        <begin position="159"/>
        <end position="185"/>
    </location>
</feature>
<dbReference type="CDD" id="cd06186">
    <property type="entry name" value="NOX_Duox_like_FAD_NADP"/>
    <property type="match status" value="1"/>
</dbReference>
<keyword evidence="10" id="KW-0406">Ion transport</keyword>
<organism evidence="17 18">
    <name type="scientific">Blumeria hordei</name>
    <name type="common">Barley powdery mildew</name>
    <name type="synonym">Blumeria graminis f. sp. hordei</name>
    <dbReference type="NCBI Taxonomy" id="2867405"/>
    <lineage>
        <taxon>Eukaryota</taxon>
        <taxon>Fungi</taxon>
        <taxon>Dikarya</taxon>
        <taxon>Ascomycota</taxon>
        <taxon>Pezizomycotina</taxon>
        <taxon>Leotiomycetes</taxon>
        <taxon>Erysiphales</taxon>
        <taxon>Erysiphaceae</taxon>
        <taxon>Blumeria</taxon>
    </lineage>
</organism>
<dbReference type="EC" id="1.16.1.9" evidence="3"/>
<dbReference type="Gene3D" id="2.40.30.10">
    <property type="entry name" value="Translation factors"/>
    <property type="match status" value="1"/>
</dbReference>
<dbReference type="InterPro" id="IPR017938">
    <property type="entry name" value="Riboflavin_synthase-like_b-brl"/>
</dbReference>
<dbReference type="InterPro" id="IPR013121">
    <property type="entry name" value="Fe_red_NAD-bd_6"/>
</dbReference>
<evidence type="ECO:0000313" key="18">
    <source>
        <dbReference type="Proteomes" id="UP000275772"/>
    </source>
</evidence>
<keyword evidence="5" id="KW-1003">Cell membrane</keyword>
<dbReference type="InterPro" id="IPR039261">
    <property type="entry name" value="FNR_nucleotide-bd"/>
</dbReference>
<feature type="transmembrane region" description="Helical" evidence="15">
    <location>
        <begin position="287"/>
        <end position="306"/>
    </location>
</feature>
<proteinExistence type="inferred from homology"/>
<evidence type="ECO:0000256" key="8">
    <source>
        <dbReference type="ARBA" id="ARBA00022989"/>
    </source>
</evidence>
<dbReference type="InterPro" id="IPR013112">
    <property type="entry name" value="FAD-bd_8"/>
</dbReference>
<evidence type="ECO:0000256" key="12">
    <source>
        <dbReference type="ARBA" id="ARBA00023180"/>
    </source>
</evidence>
<feature type="region of interest" description="Disordered" evidence="14">
    <location>
        <begin position="527"/>
        <end position="555"/>
    </location>
</feature>
<dbReference type="PANTHER" id="PTHR32361">
    <property type="entry name" value="FERRIC/CUPRIC REDUCTASE TRANSMEMBRANE COMPONENT"/>
    <property type="match status" value="1"/>
</dbReference>
<keyword evidence="9" id="KW-0560">Oxidoreductase</keyword>
<feature type="transmembrane region" description="Helical" evidence="15">
    <location>
        <begin position="235"/>
        <end position="254"/>
    </location>
</feature>
<comment type="subcellular location">
    <subcellularLocation>
        <location evidence="1">Cell membrane</location>
        <topology evidence="1">Multi-pass membrane protein</topology>
    </subcellularLocation>
</comment>
<evidence type="ECO:0000256" key="15">
    <source>
        <dbReference type="SAM" id="Phobius"/>
    </source>
</evidence>
<dbReference type="SFLD" id="SFLDG01168">
    <property type="entry name" value="Ferric_reductase_subgroup_(FRE"/>
    <property type="match status" value="1"/>
</dbReference>
<dbReference type="Pfam" id="PF01794">
    <property type="entry name" value="Ferric_reduct"/>
    <property type="match status" value="1"/>
</dbReference>
<keyword evidence="8 15" id="KW-1133">Transmembrane helix</keyword>
<dbReference type="GO" id="GO:0005886">
    <property type="term" value="C:plasma membrane"/>
    <property type="evidence" value="ECO:0007669"/>
    <property type="project" value="UniProtKB-SubCell"/>
</dbReference>
<dbReference type="Pfam" id="PF08022">
    <property type="entry name" value="FAD_binding_8"/>
    <property type="match status" value="1"/>
</dbReference>
<keyword evidence="12" id="KW-0325">Glycoprotein</keyword>
<evidence type="ECO:0000256" key="3">
    <source>
        <dbReference type="ARBA" id="ARBA00012668"/>
    </source>
</evidence>
<feature type="transmembrane region" description="Helical" evidence="15">
    <location>
        <begin position="125"/>
        <end position="144"/>
    </location>
</feature>
<evidence type="ECO:0000256" key="6">
    <source>
        <dbReference type="ARBA" id="ARBA00022692"/>
    </source>
</evidence>
<comment type="similarity">
    <text evidence="2">Belongs to the ferric reductase (FRE) family.</text>
</comment>
<evidence type="ECO:0000256" key="11">
    <source>
        <dbReference type="ARBA" id="ARBA00023136"/>
    </source>
</evidence>
<evidence type="ECO:0000256" key="5">
    <source>
        <dbReference type="ARBA" id="ARBA00022475"/>
    </source>
</evidence>
<feature type="transmembrane region" description="Helical" evidence="15">
    <location>
        <begin position="261"/>
        <end position="281"/>
    </location>
</feature>